<dbReference type="Gene3D" id="2.60.120.430">
    <property type="entry name" value="Galactose-binding lectin"/>
    <property type="match status" value="1"/>
</dbReference>
<sequence>MSRVWMSLGVLAAALHLFSPAAFAQSTPPQVYTSKSFQVMTDLPPDQAKELMEKLETMVKLVSAYYGSPCRKPIRMYVVDKLSNWPAEELQQMPADGQAAIRNGAGVTLTTTRGILGGPKLDADAVVYAVADHGTAQHEAVHAYCGITFGETGPVWYSEGMAEVGQYFRPNEKGVNAADYVIDYLTSRAPKPLMEIVNNPLETTGDSWQNYAWRWAVCHLLGYNTNYAPRFKPLGLSLLAGNDTSFQNVYGAQIPEIDFEYRLFLKNLAPGYRCDLCSWDWNTRFKAVTGSTQVVAKVDAQRGWQPSRGLVKANTSYQSAATGEWSTAPGADAVSVAGDAQGHGTLMGIVFDDYALSEPFVIGDARTFTVPKDGQLFLRCRDDWGAIADNKGTVSVRIKLAGQ</sequence>
<dbReference type="OrthoDB" id="247580at2"/>
<protein>
    <submittedName>
        <fullName evidence="2">Uncharacterized protein</fullName>
    </submittedName>
</protein>
<keyword evidence="1" id="KW-0732">Signal</keyword>
<dbReference type="EMBL" id="FOQD01000023">
    <property type="protein sequence ID" value="SFJ55107.1"/>
    <property type="molecule type" value="Genomic_DNA"/>
</dbReference>
<gene>
    <name evidence="2" type="ORF">SAMN05421753_12360</name>
</gene>
<keyword evidence="3" id="KW-1185">Reference proteome</keyword>
<organism evidence="2 3">
    <name type="scientific">Planctomicrobium piriforme</name>
    <dbReference type="NCBI Taxonomy" id="1576369"/>
    <lineage>
        <taxon>Bacteria</taxon>
        <taxon>Pseudomonadati</taxon>
        <taxon>Planctomycetota</taxon>
        <taxon>Planctomycetia</taxon>
        <taxon>Planctomycetales</taxon>
        <taxon>Planctomycetaceae</taxon>
        <taxon>Planctomicrobium</taxon>
    </lineage>
</organism>
<dbReference type="AlphaFoldDB" id="A0A1I3SC52"/>
<dbReference type="RefSeq" id="WP_092056533.1">
    <property type="nucleotide sequence ID" value="NZ_FOQD01000023.1"/>
</dbReference>
<evidence type="ECO:0000256" key="1">
    <source>
        <dbReference type="SAM" id="SignalP"/>
    </source>
</evidence>
<proteinExistence type="predicted"/>
<reference evidence="3" key="1">
    <citation type="submission" date="2016-10" db="EMBL/GenBank/DDBJ databases">
        <authorList>
            <person name="Varghese N."/>
            <person name="Submissions S."/>
        </authorList>
    </citation>
    <scope>NUCLEOTIDE SEQUENCE [LARGE SCALE GENOMIC DNA]</scope>
    <source>
        <strain evidence="3">DSM 26348</strain>
    </source>
</reference>
<dbReference type="Proteomes" id="UP000199518">
    <property type="component" value="Unassembled WGS sequence"/>
</dbReference>
<evidence type="ECO:0000313" key="3">
    <source>
        <dbReference type="Proteomes" id="UP000199518"/>
    </source>
</evidence>
<feature type="signal peptide" evidence="1">
    <location>
        <begin position="1"/>
        <end position="24"/>
    </location>
</feature>
<accession>A0A1I3SC52</accession>
<feature type="chain" id="PRO_5011487363" evidence="1">
    <location>
        <begin position="25"/>
        <end position="403"/>
    </location>
</feature>
<evidence type="ECO:0000313" key="2">
    <source>
        <dbReference type="EMBL" id="SFJ55107.1"/>
    </source>
</evidence>
<name>A0A1I3SC52_9PLAN</name>